<dbReference type="AlphaFoldDB" id="A0AAD1XGV6"/>
<evidence type="ECO:0000313" key="7">
    <source>
        <dbReference type="EMBL" id="CAI2372282.1"/>
    </source>
</evidence>
<keyword evidence="3 5" id="KW-0863">Zinc-finger</keyword>
<keyword evidence="8" id="KW-1185">Reference proteome</keyword>
<evidence type="ECO:0000256" key="3">
    <source>
        <dbReference type="ARBA" id="ARBA00022771"/>
    </source>
</evidence>
<reference evidence="7" key="1">
    <citation type="submission" date="2023-07" db="EMBL/GenBank/DDBJ databases">
        <authorList>
            <consortium name="AG Swart"/>
            <person name="Singh M."/>
            <person name="Singh A."/>
            <person name="Seah K."/>
            <person name="Emmerich C."/>
        </authorList>
    </citation>
    <scope>NUCLEOTIDE SEQUENCE</scope>
    <source>
        <strain evidence="7">DP1</strain>
    </source>
</reference>
<dbReference type="SMART" id="SM00355">
    <property type="entry name" value="ZnF_C2H2"/>
    <property type="match status" value="2"/>
</dbReference>
<dbReference type="PROSITE" id="PS50157">
    <property type="entry name" value="ZINC_FINGER_C2H2_2"/>
    <property type="match status" value="2"/>
</dbReference>
<dbReference type="GO" id="GO:0000981">
    <property type="term" value="F:DNA-binding transcription factor activity, RNA polymerase II-specific"/>
    <property type="evidence" value="ECO:0007669"/>
    <property type="project" value="TreeGrafter"/>
</dbReference>
<dbReference type="SUPFAM" id="SSF57667">
    <property type="entry name" value="beta-beta-alpha zinc fingers"/>
    <property type="match status" value="1"/>
</dbReference>
<dbReference type="PANTHER" id="PTHR23235">
    <property type="entry name" value="KRUEPPEL-LIKE TRANSCRIPTION FACTOR"/>
    <property type="match status" value="1"/>
</dbReference>
<dbReference type="InterPro" id="IPR013087">
    <property type="entry name" value="Znf_C2H2_type"/>
</dbReference>
<dbReference type="Gene3D" id="3.30.160.60">
    <property type="entry name" value="Classic Zinc Finger"/>
    <property type="match status" value="2"/>
</dbReference>
<feature type="domain" description="C2H2-type" evidence="6">
    <location>
        <begin position="153"/>
        <end position="182"/>
    </location>
</feature>
<protein>
    <recommendedName>
        <fullName evidence="6">C2H2-type domain-containing protein</fullName>
    </recommendedName>
</protein>
<dbReference type="EMBL" id="CAMPGE010013558">
    <property type="protein sequence ID" value="CAI2372282.1"/>
    <property type="molecule type" value="Genomic_DNA"/>
</dbReference>
<gene>
    <name evidence="7" type="ORF">ECRASSUSDP1_LOCUS13611</name>
</gene>
<dbReference type="GO" id="GO:0000978">
    <property type="term" value="F:RNA polymerase II cis-regulatory region sequence-specific DNA binding"/>
    <property type="evidence" value="ECO:0007669"/>
    <property type="project" value="TreeGrafter"/>
</dbReference>
<dbReference type="PROSITE" id="PS00028">
    <property type="entry name" value="ZINC_FINGER_C2H2_1"/>
    <property type="match status" value="2"/>
</dbReference>
<evidence type="ECO:0000256" key="5">
    <source>
        <dbReference type="PROSITE-ProRule" id="PRU00042"/>
    </source>
</evidence>
<feature type="domain" description="C2H2-type" evidence="6">
    <location>
        <begin position="183"/>
        <end position="207"/>
    </location>
</feature>
<dbReference type="Pfam" id="PF00096">
    <property type="entry name" value="zf-C2H2"/>
    <property type="match status" value="1"/>
</dbReference>
<dbReference type="GO" id="GO:0008270">
    <property type="term" value="F:zinc ion binding"/>
    <property type="evidence" value="ECO:0007669"/>
    <property type="project" value="UniProtKB-KW"/>
</dbReference>
<comment type="caution">
    <text evidence="7">The sequence shown here is derived from an EMBL/GenBank/DDBJ whole genome shotgun (WGS) entry which is preliminary data.</text>
</comment>
<evidence type="ECO:0000313" key="8">
    <source>
        <dbReference type="Proteomes" id="UP001295684"/>
    </source>
</evidence>
<dbReference type="FunFam" id="3.30.160.60:FF:000624">
    <property type="entry name" value="zinc finger protein 697"/>
    <property type="match status" value="1"/>
</dbReference>
<keyword evidence="2" id="KW-0677">Repeat</keyword>
<dbReference type="InterPro" id="IPR036236">
    <property type="entry name" value="Znf_C2H2_sf"/>
</dbReference>
<evidence type="ECO:0000256" key="1">
    <source>
        <dbReference type="ARBA" id="ARBA00022723"/>
    </source>
</evidence>
<dbReference type="Proteomes" id="UP001295684">
    <property type="component" value="Unassembled WGS sequence"/>
</dbReference>
<keyword evidence="4" id="KW-0862">Zinc</keyword>
<proteinExistence type="predicted"/>
<evidence type="ECO:0000256" key="2">
    <source>
        <dbReference type="ARBA" id="ARBA00022737"/>
    </source>
</evidence>
<organism evidence="7 8">
    <name type="scientific">Euplotes crassus</name>
    <dbReference type="NCBI Taxonomy" id="5936"/>
    <lineage>
        <taxon>Eukaryota</taxon>
        <taxon>Sar</taxon>
        <taxon>Alveolata</taxon>
        <taxon>Ciliophora</taxon>
        <taxon>Intramacronucleata</taxon>
        <taxon>Spirotrichea</taxon>
        <taxon>Hypotrichia</taxon>
        <taxon>Euplotida</taxon>
        <taxon>Euplotidae</taxon>
        <taxon>Moneuplotes</taxon>
    </lineage>
</organism>
<evidence type="ECO:0000259" key="6">
    <source>
        <dbReference type="PROSITE" id="PS50157"/>
    </source>
</evidence>
<dbReference type="PANTHER" id="PTHR23235:SF120">
    <property type="entry name" value="KRUPPEL-LIKE FACTOR 15"/>
    <property type="match status" value="1"/>
</dbReference>
<name>A0AAD1XGV6_EUPCR</name>
<accession>A0AAD1XGV6</accession>
<evidence type="ECO:0000256" key="4">
    <source>
        <dbReference type="ARBA" id="ARBA00022833"/>
    </source>
</evidence>
<sequence>MQSNTILMIETLNLPLNAVSMALRQPINAENCSISQSVEFDQNHWMQMSNNTSDLNVMKQTIPTYMGKPTLDDFCFCMPSAPVKIPEQETLQMSNALSQSVKNEPEKQHNRDYFFDKPKGFKVKEAKKAELSQYRYSTCYKVNEESGRNLRYYICEYDGCRRLFNKTWNFIDHVRIHTGEKPFKCDVCGRGFAQKGNLNKHKRLHSS</sequence>
<keyword evidence="1" id="KW-0479">Metal-binding</keyword>